<dbReference type="SMART" id="SM00100">
    <property type="entry name" value="cNMP"/>
    <property type="match status" value="1"/>
</dbReference>
<evidence type="ECO:0000256" key="11">
    <source>
        <dbReference type="SAM" id="Phobius"/>
    </source>
</evidence>
<dbReference type="Gene3D" id="6.10.140.1330">
    <property type="match status" value="1"/>
</dbReference>
<evidence type="ECO:0000313" key="14">
    <source>
        <dbReference type="RefSeq" id="XP_006811759.1"/>
    </source>
</evidence>
<dbReference type="InterPro" id="IPR000595">
    <property type="entry name" value="cNMP-bd_dom"/>
</dbReference>
<keyword evidence="2" id="KW-0813">Transport</keyword>
<feature type="transmembrane region" description="Helical" evidence="11">
    <location>
        <begin position="140"/>
        <end position="163"/>
    </location>
</feature>
<evidence type="ECO:0000256" key="5">
    <source>
        <dbReference type="ARBA" id="ARBA00022989"/>
    </source>
</evidence>
<feature type="transmembrane region" description="Helical" evidence="11">
    <location>
        <begin position="328"/>
        <end position="347"/>
    </location>
</feature>
<dbReference type="Gene3D" id="1.20.120.350">
    <property type="entry name" value="Voltage-gated potassium channels. Chain C"/>
    <property type="match status" value="1"/>
</dbReference>
<accession>A0ABM0LVG8</accession>
<proteinExistence type="predicted"/>
<dbReference type="InterPro" id="IPR018490">
    <property type="entry name" value="cNMP-bd_dom_sf"/>
</dbReference>
<evidence type="ECO:0000256" key="2">
    <source>
        <dbReference type="ARBA" id="ARBA00022448"/>
    </source>
</evidence>
<dbReference type="RefSeq" id="XP_006811759.1">
    <property type="nucleotide sequence ID" value="XM_006811696.1"/>
</dbReference>
<feature type="region of interest" description="Disordered" evidence="10">
    <location>
        <begin position="1205"/>
        <end position="1244"/>
    </location>
</feature>
<evidence type="ECO:0000259" key="12">
    <source>
        <dbReference type="PROSITE" id="PS50042"/>
    </source>
</evidence>
<keyword evidence="8 11" id="KW-0472">Membrane</keyword>
<keyword evidence="13" id="KW-1185">Reference proteome</keyword>
<feature type="transmembrane region" description="Helical" evidence="11">
    <location>
        <begin position="359"/>
        <end position="383"/>
    </location>
</feature>
<evidence type="ECO:0000256" key="9">
    <source>
        <dbReference type="ARBA" id="ARBA00023201"/>
    </source>
</evidence>
<protein>
    <submittedName>
        <fullName evidence="14">Sodium/hydrogen exchanger 10-like</fullName>
    </submittedName>
</protein>
<evidence type="ECO:0000256" key="1">
    <source>
        <dbReference type="ARBA" id="ARBA00004651"/>
    </source>
</evidence>
<keyword evidence="6" id="KW-0915">Sodium</keyword>
<dbReference type="SUPFAM" id="SSF81324">
    <property type="entry name" value="Voltage-gated potassium channels"/>
    <property type="match status" value="1"/>
</dbReference>
<comment type="subcellular location">
    <subcellularLocation>
        <location evidence="1">Cell membrane</location>
        <topology evidence="1">Multi-pass membrane protein</topology>
    </subcellularLocation>
</comment>
<keyword evidence="7" id="KW-0406">Ion transport</keyword>
<dbReference type="PANTHER" id="PTHR10110:SF86">
    <property type="entry name" value="SODIUM_HYDROGEN EXCHANGER 7"/>
    <property type="match status" value="1"/>
</dbReference>
<dbReference type="Proteomes" id="UP000694865">
    <property type="component" value="Unplaced"/>
</dbReference>
<feature type="transmembrane region" description="Helical" evidence="11">
    <location>
        <begin position="395"/>
        <end position="416"/>
    </location>
</feature>
<keyword evidence="9" id="KW-0739">Sodium transport</keyword>
<dbReference type="Gene3D" id="2.60.120.10">
    <property type="entry name" value="Jelly Rolls"/>
    <property type="match status" value="1"/>
</dbReference>
<keyword evidence="5 11" id="KW-1133">Transmembrane helix</keyword>
<evidence type="ECO:0000313" key="13">
    <source>
        <dbReference type="Proteomes" id="UP000694865"/>
    </source>
</evidence>
<feature type="transmembrane region" description="Helical" evidence="11">
    <location>
        <begin position="691"/>
        <end position="710"/>
    </location>
</feature>
<feature type="transmembrane region" description="Helical" evidence="11">
    <location>
        <begin position="436"/>
        <end position="456"/>
    </location>
</feature>
<dbReference type="InterPro" id="IPR005821">
    <property type="entry name" value="Ion_trans_dom"/>
</dbReference>
<feature type="transmembrane region" description="Helical" evidence="11">
    <location>
        <begin position="49"/>
        <end position="68"/>
    </location>
</feature>
<dbReference type="PANTHER" id="PTHR10110">
    <property type="entry name" value="SODIUM/HYDROGEN EXCHANGER"/>
    <property type="match status" value="1"/>
</dbReference>
<dbReference type="InterPro" id="IPR018422">
    <property type="entry name" value="Cation/H_exchanger_CPA1"/>
</dbReference>
<dbReference type="InterPro" id="IPR006153">
    <property type="entry name" value="Cation/H_exchanger_TM"/>
</dbReference>
<dbReference type="CDD" id="cd00038">
    <property type="entry name" value="CAP_ED"/>
    <property type="match status" value="1"/>
</dbReference>
<name>A0ABM0LVG8_SACKO</name>
<evidence type="ECO:0000256" key="7">
    <source>
        <dbReference type="ARBA" id="ARBA00023065"/>
    </source>
</evidence>
<feature type="transmembrane region" description="Helical" evidence="11">
    <location>
        <begin position="75"/>
        <end position="99"/>
    </location>
</feature>
<feature type="transmembrane region" description="Helical" evidence="11">
    <location>
        <begin position="169"/>
        <end position="191"/>
    </location>
</feature>
<keyword evidence="4 11" id="KW-0812">Transmembrane</keyword>
<dbReference type="SUPFAM" id="SSF51206">
    <property type="entry name" value="cAMP-binding domain-like"/>
    <property type="match status" value="1"/>
</dbReference>
<dbReference type="Pfam" id="PF00520">
    <property type="entry name" value="Ion_trans"/>
    <property type="match status" value="1"/>
</dbReference>
<evidence type="ECO:0000256" key="4">
    <source>
        <dbReference type="ARBA" id="ARBA00022692"/>
    </source>
</evidence>
<dbReference type="Pfam" id="PF00999">
    <property type="entry name" value="Na_H_Exchanger"/>
    <property type="match status" value="1"/>
</dbReference>
<feature type="transmembrane region" description="Helical" evidence="11">
    <location>
        <begin position="283"/>
        <end position="307"/>
    </location>
</feature>
<reference evidence="14" key="1">
    <citation type="submission" date="2025-08" db="UniProtKB">
        <authorList>
            <consortium name="RefSeq"/>
        </authorList>
    </citation>
    <scope>IDENTIFICATION</scope>
    <source>
        <tissue evidence="14">Testes</tissue>
    </source>
</reference>
<feature type="compositionally biased region" description="Basic and acidic residues" evidence="10">
    <location>
        <begin position="1225"/>
        <end position="1234"/>
    </location>
</feature>
<feature type="transmembrane region" description="Helical" evidence="11">
    <location>
        <begin position="111"/>
        <end position="128"/>
    </location>
</feature>
<dbReference type="GeneID" id="100371138"/>
<keyword evidence="3" id="KW-1003">Cell membrane</keyword>
<evidence type="ECO:0000256" key="6">
    <source>
        <dbReference type="ARBA" id="ARBA00023053"/>
    </source>
</evidence>
<evidence type="ECO:0000256" key="3">
    <source>
        <dbReference type="ARBA" id="ARBA00022475"/>
    </source>
</evidence>
<dbReference type="InterPro" id="IPR014710">
    <property type="entry name" value="RmlC-like_jellyroll"/>
</dbReference>
<sequence>MAIVPPAASGFPWNLTLNWNYTGNSTTHNVTVKGFHDPHDHLVYGGPPYVIFFLFACCAMGALIRSILNKVSVNIPYTVVLLIVGVLIGLLSSNVHYVARYTTMVHMDPHLILHVFLPVLIFESAFAMDVHTFMKSSVQICILALFGLMVASVLTAVLAMYVFSYEWEFSTAMMFGSIMSATDPVAVVALLKDLGASKQLGTLIEGESLLNDGCSIVIFEVFKRMSIPGQEMDGLEIFLYFLRVTFCGPLFGYFMARLTTLWLSHIFNDALTEITITLASTYLTFYIGEGILHVSGVLAVVVLGLVISIEKTSISPEVEVFLHRFWEMLAYLANTLIFVLVGVVIVERAWHDVDPIDCFYIITLYIGVNIIRAIAIALFSPILTRVGYGLSWRNASIMTWGGLRGAVGLTLALMVVSTEGIDQERVGSKVLLHTSGIVVLTLVINSTTIGSLLKILGMSNISVPKRQAMANAVRKVQDTQELSIGMLKADRFLADADWDMAVRACAIEDPYHSEDMDVSVDEVQIDTTRATSTCPECKTEVQNEPTAKEFADMAEEARQRMMKAQMISYWKQFEHGTLSREAVRVLIGVTETIADNDGEFVDVQHIQKNWEVRGFWPFMKRKLEDWAQNKKDKIPEPNNRVQKAIYTMVCNPIFDYMIYSIIGLNLIPIGLELGIDESHSLYPESEMPLKYINYVLFGIYIMEAILKMIGLRKYYFYSYWNIFDFIIILLSIADTVLDVTYNDSTESFNPNIFKVIKVFKILRAFRGLRLVKIMIPRLINWLNSRINKKLSLGYDVGKGFVVGEEEVSKLIEHMVDNPKILKTLKKQSESSRLAVIKELGLLQRVHPGIAISVKTRQAIRTVLNHSRDTIYELQGAGVLDETEAHKLEKMVEVKMKQLMNAPASIPPPVPELLLSNVAWLQGEPVMLDHIMSKAELIHYDFNEVIVQQGEMPNGVYLIVSGMVKLRGLGNYLAAITSGCASTGSSNTIFEDYLGAGNVIGEMGILTHKPRNVTVSCETSVQAFFISAEDIYAAMAIFKTEPSLENRLWRVCAIRVATPLLMEQSYQNWTQEKVKMHLEKSHLPLLHEMNYVFELDDTMDDVLLIYGTAYNAHTREEFRGPCIIMRTVRKLIFPRNQEQEPRLLVVYNSEHVQPQLDAKVSLLNMDASRMSIHNSSNHSHHVIHKHNRAVVKSEQRPAQAHSEIIDITKHIPPPPGQLSPLSRPYNPDDEKHVVDPHVPTGAEAV</sequence>
<dbReference type="InterPro" id="IPR027359">
    <property type="entry name" value="Volt_channel_dom_sf"/>
</dbReference>
<feature type="transmembrane region" description="Helical" evidence="11">
    <location>
        <begin position="240"/>
        <end position="263"/>
    </location>
</feature>
<evidence type="ECO:0000256" key="8">
    <source>
        <dbReference type="ARBA" id="ARBA00023136"/>
    </source>
</evidence>
<feature type="domain" description="Cyclic nucleotide-binding" evidence="12">
    <location>
        <begin position="923"/>
        <end position="1026"/>
    </location>
</feature>
<gene>
    <name evidence="14" type="primary">LOC100371138</name>
</gene>
<evidence type="ECO:0000256" key="10">
    <source>
        <dbReference type="SAM" id="MobiDB-lite"/>
    </source>
</evidence>
<feature type="transmembrane region" description="Helical" evidence="11">
    <location>
        <begin position="722"/>
        <end position="741"/>
    </location>
</feature>
<dbReference type="PROSITE" id="PS50042">
    <property type="entry name" value="CNMP_BINDING_3"/>
    <property type="match status" value="1"/>
</dbReference>
<feature type="transmembrane region" description="Helical" evidence="11">
    <location>
        <begin position="653"/>
        <end position="671"/>
    </location>
</feature>
<organism evidence="13 14">
    <name type="scientific">Saccoglossus kowalevskii</name>
    <name type="common">Acorn worm</name>
    <dbReference type="NCBI Taxonomy" id="10224"/>
    <lineage>
        <taxon>Eukaryota</taxon>
        <taxon>Metazoa</taxon>
        <taxon>Hemichordata</taxon>
        <taxon>Enteropneusta</taxon>
        <taxon>Harrimaniidae</taxon>
        <taxon>Saccoglossus</taxon>
    </lineage>
</organism>
<dbReference type="Pfam" id="PF00027">
    <property type="entry name" value="cNMP_binding"/>
    <property type="match status" value="1"/>
</dbReference>